<name>A0A9D1JZY2_9FIRM</name>
<dbReference type="Pfam" id="PF01636">
    <property type="entry name" value="APH"/>
    <property type="match status" value="1"/>
</dbReference>
<dbReference type="InterPro" id="IPR011009">
    <property type="entry name" value="Kinase-like_dom_sf"/>
</dbReference>
<proteinExistence type="predicted"/>
<evidence type="ECO:0000256" key="1">
    <source>
        <dbReference type="SAM" id="MobiDB-lite"/>
    </source>
</evidence>
<dbReference type="EMBL" id="DVJP01000015">
    <property type="protein sequence ID" value="HIS75458.1"/>
    <property type="molecule type" value="Genomic_DNA"/>
</dbReference>
<protein>
    <submittedName>
        <fullName evidence="3">Aminoglycoside phosphotransferase family protein</fullName>
    </submittedName>
</protein>
<organism evidence="3 4">
    <name type="scientific">Candidatus Merdivicinus excrementipullorum</name>
    <dbReference type="NCBI Taxonomy" id="2840867"/>
    <lineage>
        <taxon>Bacteria</taxon>
        <taxon>Bacillati</taxon>
        <taxon>Bacillota</taxon>
        <taxon>Clostridia</taxon>
        <taxon>Eubacteriales</taxon>
        <taxon>Oscillospiraceae</taxon>
        <taxon>Oscillospiraceae incertae sedis</taxon>
        <taxon>Candidatus Merdivicinus</taxon>
    </lineage>
</organism>
<evidence type="ECO:0000313" key="4">
    <source>
        <dbReference type="Proteomes" id="UP000824002"/>
    </source>
</evidence>
<reference evidence="3" key="2">
    <citation type="journal article" date="2021" name="PeerJ">
        <title>Extensive microbial diversity within the chicken gut microbiome revealed by metagenomics and culture.</title>
        <authorList>
            <person name="Gilroy R."/>
            <person name="Ravi A."/>
            <person name="Getino M."/>
            <person name="Pursley I."/>
            <person name="Horton D.L."/>
            <person name="Alikhan N.F."/>
            <person name="Baker D."/>
            <person name="Gharbi K."/>
            <person name="Hall N."/>
            <person name="Watson M."/>
            <person name="Adriaenssens E.M."/>
            <person name="Foster-Nyarko E."/>
            <person name="Jarju S."/>
            <person name="Secka A."/>
            <person name="Antonio M."/>
            <person name="Oren A."/>
            <person name="Chaudhuri R.R."/>
            <person name="La Ragione R."/>
            <person name="Hildebrand F."/>
            <person name="Pallen M.J."/>
        </authorList>
    </citation>
    <scope>NUCLEOTIDE SEQUENCE</scope>
    <source>
        <strain evidence="3">CHK199-13235</strain>
    </source>
</reference>
<dbReference type="SUPFAM" id="SSF56112">
    <property type="entry name" value="Protein kinase-like (PK-like)"/>
    <property type="match status" value="1"/>
</dbReference>
<gene>
    <name evidence="3" type="ORF">IAB51_01480</name>
</gene>
<evidence type="ECO:0000313" key="3">
    <source>
        <dbReference type="EMBL" id="HIS75458.1"/>
    </source>
</evidence>
<reference evidence="3" key="1">
    <citation type="submission" date="2020-10" db="EMBL/GenBank/DDBJ databases">
        <authorList>
            <person name="Gilroy R."/>
        </authorList>
    </citation>
    <scope>NUCLEOTIDE SEQUENCE</scope>
    <source>
        <strain evidence="3">CHK199-13235</strain>
    </source>
</reference>
<evidence type="ECO:0000259" key="2">
    <source>
        <dbReference type="Pfam" id="PF01636"/>
    </source>
</evidence>
<accession>A0A9D1JZY2</accession>
<sequence length="254" mass="29477">MTDTEQLSAQNNVIREGKTTTRPAGEWSSSIHRYLRFLEAEGLRVPRPISIQDGRETLEFIEGEFVHPYKWTDEALYAVGEMAGRLHRTSVKFHIFPEDQWKNWCLREIGKNPRIISHGDIAPWNVVTENGMPKALIDWEYAGPIDPMVELSRICWLFPQLVDDDLAAIYDLPSPEKRAEQVRLICEGYGLPREQRLCLTEQILETVICETAHEAIDPGLTFESEGSLWGLAWRTRSVYWVWRNRKILEQALER</sequence>
<dbReference type="AlphaFoldDB" id="A0A9D1JZY2"/>
<feature type="region of interest" description="Disordered" evidence="1">
    <location>
        <begin position="1"/>
        <end position="25"/>
    </location>
</feature>
<dbReference type="InterPro" id="IPR002575">
    <property type="entry name" value="Aminoglycoside_PTrfase"/>
</dbReference>
<dbReference type="Proteomes" id="UP000824002">
    <property type="component" value="Unassembled WGS sequence"/>
</dbReference>
<dbReference type="Gene3D" id="3.90.1200.10">
    <property type="match status" value="1"/>
</dbReference>
<feature type="domain" description="Aminoglycoside phosphotransferase" evidence="2">
    <location>
        <begin position="99"/>
        <end position="170"/>
    </location>
</feature>
<feature type="compositionally biased region" description="Polar residues" evidence="1">
    <location>
        <begin position="1"/>
        <end position="13"/>
    </location>
</feature>
<comment type="caution">
    <text evidence="3">The sequence shown here is derived from an EMBL/GenBank/DDBJ whole genome shotgun (WGS) entry which is preliminary data.</text>
</comment>